<keyword evidence="2" id="KW-1185">Reference proteome</keyword>
<dbReference type="Proteomes" id="UP000199662">
    <property type="component" value="Unassembled WGS sequence"/>
</dbReference>
<evidence type="ECO:0000313" key="1">
    <source>
        <dbReference type="EMBL" id="SEJ06498.1"/>
    </source>
</evidence>
<dbReference type="AlphaFoldDB" id="A0A1H6VPA1"/>
<dbReference type="EMBL" id="FNZK01000003">
    <property type="protein sequence ID" value="SEJ06498.1"/>
    <property type="molecule type" value="Genomic_DNA"/>
</dbReference>
<name>A0A1H6VPA1_9FIRM</name>
<organism evidence="1 2">
    <name type="scientific">Propionispira arboris</name>
    <dbReference type="NCBI Taxonomy" id="84035"/>
    <lineage>
        <taxon>Bacteria</taxon>
        <taxon>Bacillati</taxon>
        <taxon>Bacillota</taxon>
        <taxon>Negativicutes</taxon>
        <taxon>Selenomonadales</taxon>
        <taxon>Selenomonadaceae</taxon>
        <taxon>Propionispira</taxon>
    </lineage>
</organism>
<evidence type="ECO:0000313" key="2">
    <source>
        <dbReference type="Proteomes" id="UP000199662"/>
    </source>
</evidence>
<accession>A0A1H6VPA1</accession>
<protein>
    <recommendedName>
        <fullName evidence="3">DUF4911 domain-containing protein</fullName>
    </recommendedName>
</protein>
<dbReference type="Pfam" id="PF16256">
    <property type="entry name" value="DUF4911"/>
    <property type="match status" value="1"/>
</dbReference>
<dbReference type="RefSeq" id="WP_091829320.1">
    <property type="nucleotide sequence ID" value="NZ_FNZK01000003.1"/>
</dbReference>
<sequence>MNEIIKLKISPKNINFFNRIMEGYEYLGVVTTLDKNAGILIISTTKDFYEDVLGIVENMPIPVIRIKSS</sequence>
<evidence type="ECO:0008006" key="3">
    <source>
        <dbReference type="Google" id="ProtNLM"/>
    </source>
</evidence>
<dbReference type="STRING" id="84035.SAMN05660742_10327"/>
<proteinExistence type="predicted"/>
<gene>
    <name evidence="1" type="ORF">SAMN05660742_10327</name>
</gene>
<reference evidence="2" key="1">
    <citation type="submission" date="2016-10" db="EMBL/GenBank/DDBJ databases">
        <authorList>
            <person name="Varghese N."/>
            <person name="Submissions S."/>
        </authorList>
    </citation>
    <scope>NUCLEOTIDE SEQUENCE [LARGE SCALE GENOMIC DNA]</scope>
    <source>
        <strain evidence="2">DSM 2179</strain>
    </source>
</reference>
<dbReference type="InterPro" id="IPR032587">
    <property type="entry name" value="DUF4911"/>
</dbReference>